<feature type="region of interest" description="Disordered" evidence="1">
    <location>
        <begin position="165"/>
        <end position="217"/>
    </location>
</feature>
<feature type="compositionally biased region" description="Low complexity" evidence="1">
    <location>
        <begin position="190"/>
        <end position="215"/>
    </location>
</feature>
<feature type="signal peptide" evidence="2">
    <location>
        <begin position="1"/>
        <end position="17"/>
    </location>
</feature>
<dbReference type="EMBL" id="CP034457">
    <property type="protein sequence ID" value="QBM87134.1"/>
    <property type="molecule type" value="Genomic_DNA"/>
</dbReference>
<evidence type="ECO:0000256" key="1">
    <source>
        <dbReference type="SAM" id="MobiDB-lite"/>
    </source>
</evidence>
<organism evidence="3 4">
    <name type="scientific">Metschnikowia aff. pulcherrima</name>
    <dbReference type="NCBI Taxonomy" id="2163413"/>
    <lineage>
        <taxon>Eukaryota</taxon>
        <taxon>Fungi</taxon>
        <taxon>Dikarya</taxon>
        <taxon>Ascomycota</taxon>
        <taxon>Saccharomycotina</taxon>
        <taxon>Pichiomycetes</taxon>
        <taxon>Metschnikowiaceae</taxon>
        <taxon>Metschnikowia</taxon>
    </lineage>
</organism>
<evidence type="ECO:0000256" key="2">
    <source>
        <dbReference type="SAM" id="SignalP"/>
    </source>
</evidence>
<protein>
    <submittedName>
        <fullName evidence="3">Uncharacterized protein</fullName>
    </submittedName>
</protein>
<dbReference type="AlphaFoldDB" id="A0A4P6XNA5"/>
<dbReference type="Proteomes" id="UP000292447">
    <property type="component" value="Chromosome II"/>
</dbReference>
<keyword evidence="4" id="KW-1185">Reference proteome</keyword>
<accession>A0A4P6XNA5</accession>
<name>A0A4P6XNA5_9ASCO</name>
<feature type="chain" id="PRO_5020744833" evidence="2">
    <location>
        <begin position="18"/>
        <end position="237"/>
    </location>
</feature>
<evidence type="ECO:0000313" key="4">
    <source>
        <dbReference type="Proteomes" id="UP000292447"/>
    </source>
</evidence>
<evidence type="ECO:0000313" key="3">
    <source>
        <dbReference type="EMBL" id="QBM87134.1"/>
    </source>
</evidence>
<gene>
    <name evidence="3" type="ORF">METSCH_B03330</name>
</gene>
<keyword evidence="2" id="KW-0732">Signal</keyword>
<reference evidence="4" key="1">
    <citation type="submission" date="2019-03" db="EMBL/GenBank/DDBJ databases">
        <title>Snf2 controls pulcherriminic acid biosynthesis and connects pigmentation and antifungal activity of the yeast Metschnikowia pulcherrima.</title>
        <authorList>
            <person name="Gore-Lloyd D."/>
            <person name="Sumann I."/>
            <person name="Brachmann A.O."/>
            <person name="Schneeberger K."/>
            <person name="Ortiz-Merino R.A."/>
            <person name="Moreno-Beltran M."/>
            <person name="Schlaefli M."/>
            <person name="Kirner P."/>
            <person name="Santos Kron A."/>
            <person name="Wolfe K.H."/>
            <person name="Piel J."/>
            <person name="Ahrens C.H."/>
            <person name="Henk D."/>
            <person name="Freimoser F.M."/>
        </authorList>
    </citation>
    <scope>NUCLEOTIDE SEQUENCE [LARGE SCALE GENOMIC DNA]</scope>
    <source>
        <strain evidence="4">APC 1.2</strain>
    </source>
</reference>
<sequence>MRFSRPALLALIPLATAKDLYDYITEFYGLTSTDTAAFTLWRHGYGSAYKTFIVSYYNTFGPEAGYASAEIASIESSLVGGVSAAEATQDYNYYLSAFDALASIGENLTDDYLTGSDYLTASDDYYYGDYSTLAGFATQSESMTTAFATRTALAGSHVTSSASAVKTGSSITTGPELSSDVDSSLKPAKASNSAASRLHSSSSESSSTPGSSSSAMGGHQAPMIIGAALAGISVLLL</sequence>
<proteinExistence type="predicted"/>
<feature type="compositionally biased region" description="Polar residues" evidence="1">
    <location>
        <begin position="165"/>
        <end position="182"/>
    </location>
</feature>